<evidence type="ECO:0000313" key="2">
    <source>
        <dbReference type="Proteomes" id="UP001519460"/>
    </source>
</evidence>
<evidence type="ECO:0000313" key="1">
    <source>
        <dbReference type="EMBL" id="KAK7462502.1"/>
    </source>
</evidence>
<sequence>MGCCCSDVQSEGDDLITDVEKLIADYAWRKFQQTSGRWRRFRMRRKHFRIEVPMNYFHFDEVTLPAVEGMDVKVRDQLQITRNAAAKSSADASQKKSGMVTHPERTHLEHKFVNETDDDQTYEFRFEKTRTASVSVSYQKGFSIGGKANFSLDLAHVPGLEIEARYEVRKETGQTFDETMTTSVKSDVTVKAHRARKAIVVMEERRIHAKFEVTVKMTMPVGKAVVYIYNKHGDRISTRQIQNLIPVFNGKYNTKQNAGQAAEFLVKGIVEGSMLSNHKICLQDIDEPKTGKNVGQESLDATADSETKFDGFPQNDVIREI</sequence>
<dbReference type="PANTHER" id="PTHR39369">
    <property type="entry name" value="LIN-24 (TWENTY-FOUR) LIKE"/>
    <property type="match status" value="1"/>
</dbReference>
<gene>
    <name evidence="1" type="ORF">BaRGS_00038438</name>
</gene>
<keyword evidence="2" id="KW-1185">Reference proteome</keyword>
<dbReference type="Proteomes" id="UP001519460">
    <property type="component" value="Unassembled WGS sequence"/>
</dbReference>
<dbReference type="PANTHER" id="PTHR39369:SF6">
    <property type="entry name" value="LIN-24 (TWENTY-FOUR) LIKE"/>
    <property type="match status" value="1"/>
</dbReference>
<organism evidence="1 2">
    <name type="scientific">Batillaria attramentaria</name>
    <dbReference type="NCBI Taxonomy" id="370345"/>
    <lineage>
        <taxon>Eukaryota</taxon>
        <taxon>Metazoa</taxon>
        <taxon>Spiralia</taxon>
        <taxon>Lophotrochozoa</taxon>
        <taxon>Mollusca</taxon>
        <taxon>Gastropoda</taxon>
        <taxon>Caenogastropoda</taxon>
        <taxon>Sorbeoconcha</taxon>
        <taxon>Cerithioidea</taxon>
        <taxon>Batillariidae</taxon>
        <taxon>Batillaria</taxon>
    </lineage>
</organism>
<name>A0ABD0J5P6_9CAEN</name>
<dbReference type="CDD" id="cd20237">
    <property type="entry name" value="PFM_LIN24-like"/>
    <property type="match status" value="1"/>
</dbReference>
<dbReference type="AlphaFoldDB" id="A0ABD0J5P6"/>
<dbReference type="SUPFAM" id="SSF56973">
    <property type="entry name" value="Aerolisin/ETX pore-forming domain"/>
    <property type="match status" value="1"/>
</dbReference>
<proteinExistence type="predicted"/>
<reference evidence="1 2" key="1">
    <citation type="journal article" date="2023" name="Sci. Data">
        <title>Genome assembly of the Korean intertidal mud-creeper Batillaria attramentaria.</title>
        <authorList>
            <person name="Patra A.K."/>
            <person name="Ho P.T."/>
            <person name="Jun S."/>
            <person name="Lee S.J."/>
            <person name="Kim Y."/>
            <person name="Won Y.J."/>
        </authorList>
    </citation>
    <scope>NUCLEOTIDE SEQUENCE [LARGE SCALE GENOMIC DNA]</scope>
    <source>
        <strain evidence="1">Wonlab-2016</strain>
    </source>
</reference>
<comment type="caution">
    <text evidence="1">The sequence shown here is derived from an EMBL/GenBank/DDBJ whole genome shotgun (WGS) entry which is preliminary data.</text>
</comment>
<dbReference type="Pfam" id="PF03318">
    <property type="entry name" value="ETX_MTX2"/>
    <property type="match status" value="1"/>
</dbReference>
<accession>A0ABD0J5P6</accession>
<protein>
    <submittedName>
        <fullName evidence="1">Uncharacterized protein</fullName>
    </submittedName>
</protein>
<dbReference type="Gene3D" id="2.170.15.10">
    <property type="entry name" value="Proaerolysin, chain A, domain 3"/>
    <property type="match status" value="1"/>
</dbReference>
<dbReference type="InterPro" id="IPR004991">
    <property type="entry name" value="Aerolysin-like"/>
</dbReference>
<dbReference type="EMBL" id="JACVVK020000621">
    <property type="protein sequence ID" value="KAK7462502.1"/>
    <property type="molecule type" value="Genomic_DNA"/>
</dbReference>